<evidence type="ECO:0000256" key="3">
    <source>
        <dbReference type="SAM" id="Phobius"/>
    </source>
</evidence>
<dbReference type="RefSeq" id="WP_189449385.1">
    <property type="nucleotide sequence ID" value="NZ_BMXY01000002.1"/>
</dbReference>
<dbReference type="SUPFAM" id="SSF55073">
    <property type="entry name" value="Nucleotide cyclase"/>
    <property type="match status" value="1"/>
</dbReference>
<comment type="caution">
    <text evidence="5">The sequence shown here is derived from an EMBL/GenBank/DDBJ whole genome shotgun (WGS) entry which is preliminary data.</text>
</comment>
<feature type="transmembrane region" description="Helical" evidence="3">
    <location>
        <begin position="80"/>
        <end position="100"/>
    </location>
</feature>
<dbReference type="EMBL" id="BMXY01000002">
    <property type="protein sequence ID" value="GGZ65673.1"/>
    <property type="molecule type" value="Genomic_DNA"/>
</dbReference>
<protein>
    <recommendedName>
        <fullName evidence="1">diguanylate cyclase</fullName>
        <ecNumber evidence="1">2.7.7.65</ecNumber>
    </recommendedName>
</protein>
<evidence type="ECO:0000313" key="6">
    <source>
        <dbReference type="Proteomes" id="UP000643403"/>
    </source>
</evidence>
<gene>
    <name evidence="5" type="ORF">GCM10008101_19580</name>
</gene>
<dbReference type="InterPro" id="IPR050469">
    <property type="entry name" value="Diguanylate_Cyclase"/>
</dbReference>
<dbReference type="Proteomes" id="UP000643403">
    <property type="component" value="Unassembled WGS sequence"/>
</dbReference>
<dbReference type="PROSITE" id="PS50887">
    <property type="entry name" value="GGDEF"/>
    <property type="match status" value="1"/>
</dbReference>
<feature type="transmembrane region" description="Helical" evidence="3">
    <location>
        <begin position="48"/>
        <end position="68"/>
    </location>
</feature>
<organism evidence="5 6">
    <name type="scientific">Cognatilysobacter xinjiangensis</name>
    <dbReference type="NCBI Taxonomy" id="546892"/>
    <lineage>
        <taxon>Bacteria</taxon>
        <taxon>Pseudomonadati</taxon>
        <taxon>Pseudomonadota</taxon>
        <taxon>Gammaproteobacteria</taxon>
        <taxon>Lysobacterales</taxon>
        <taxon>Lysobacteraceae</taxon>
        <taxon>Cognatilysobacter</taxon>
    </lineage>
</organism>
<feature type="transmembrane region" description="Helical" evidence="3">
    <location>
        <begin position="161"/>
        <end position="182"/>
    </location>
</feature>
<evidence type="ECO:0000313" key="5">
    <source>
        <dbReference type="EMBL" id="GGZ65673.1"/>
    </source>
</evidence>
<dbReference type="InterPro" id="IPR000160">
    <property type="entry name" value="GGDEF_dom"/>
</dbReference>
<dbReference type="InterPro" id="IPR043128">
    <property type="entry name" value="Rev_trsase/Diguanyl_cyclase"/>
</dbReference>
<dbReference type="Gene3D" id="3.30.70.270">
    <property type="match status" value="1"/>
</dbReference>
<dbReference type="CDD" id="cd01949">
    <property type="entry name" value="GGDEF"/>
    <property type="match status" value="1"/>
</dbReference>
<evidence type="ECO:0000256" key="1">
    <source>
        <dbReference type="ARBA" id="ARBA00012528"/>
    </source>
</evidence>
<dbReference type="PANTHER" id="PTHR45138">
    <property type="entry name" value="REGULATORY COMPONENTS OF SENSORY TRANSDUCTION SYSTEM"/>
    <property type="match status" value="1"/>
</dbReference>
<dbReference type="EC" id="2.7.7.65" evidence="1"/>
<keyword evidence="6" id="KW-1185">Reference proteome</keyword>
<dbReference type="PANTHER" id="PTHR45138:SF9">
    <property type="entry name" value="DIGUANYLATE CYCLASE DGCM-RELATED"/>
    <property type="match status" value="1"/>
</dbReference>
<keyword evidence="3" id="KW-0812">Transmembrane</keyword>
<sequence length="377" mass="42029">MAFDRLLSRDHTTRLRLTRQLMGVASYAMFLLPGSLAVRWGWARFDYVGLVALVATALAFNVAFFLAIRTGFSRRFRDPTLLLPQILVAFALSLVTLHYMRGEARSVMLMLYVASFFFGLFTLGTWQLLQLAGVAVAGYVGLMAFEFHGRPLDTPEFQLELLRLAVLAMITSWLSLVGGYLAGLRTKLGERRSALQEALARVQELSERDELTGARNRRYLMQALEKERARAERFAQPFCVAIIDLDHFKRINDRHGHAVGDEILRGLCDHVRRQARDLDLLARQDIDTAFGRYGGEEFLLVMPHTTLDGGLACLARMHAATGAQRFSTQAGELSLTFSAGLAQYRAGEPVSTLLARADAALYRAKSLGRNRVETAGP</sequence>
<feature type="transmembrane region" description="Helical" evidence="3">
    <location>
        <begin position="21"/>
        <end position="42"/>
    </location>
</feature>
<feature type="transmembrane region" description="Helical" evidence="3">
    <location>
        <begin position="106"/>
        <end position="124"/>
    </location>
</feature>
<keyword evidence="3" id="KW-0472">Membrane</keyword>
<dbReference type="Pfam" id="PF00990">
    <property type="entry name" value="GGDEF"/>
    <property type="match status" value="1"/>
</dbReference>
<reference evidence="6" key="1">
    <citation type="journal article" date="2019" name="Int. J. Syst. Evol. Microbiol.">
        <title>The Global Catalogue of Microorganisms (GCM) 10K type strain sequencing project: providing services to taxonomists for standard genome sequencing and annotation.</title>
        <authorList>
            <consortium name="The Broad Institute Genomics Platform"/>
            <consortium name="The Broad Institute Genome Sequencing Center for Infectious Disease"/>
            <person name="Wu L."/>
            <person name="Ma J."/>
        </authorList>
    </citation>
    <scope>NUCLEOTIDE SEQUENCE [LARGE SCALE GENOMIC DNA]</scope>
    <source>
        <strain evidence="6">KCTC 22558</strain>
    </source>
</reference>
<comment type="catalytic activity">
    <reaction evidence="2">
        <text>2 GTP = 3',3'-c-di-GMP + 2 diphosphate</text>
        <dbReference type="Rhea" id="RHEA:24898"/>
        <dbReference type="ChEBI" id="CHEBI:33019"/>
        <dbReference type="ChEBI" id="CHEBI:37565"/>
        <dbReference type="ChEBI" id="CHEBI:58805"/>
        <dbReference type="EC" id="2.7.7.65"/>
    </reaction>
</comment>
<proteinExistence type="predicted"/>
<dbReference type="InterPro" id="IPR029787">
    <property type="entry name" value="Nucleotide_cyclase"/>
</dbReference>
<keyword evidence="3" id="KW-1133">Transmembrane helix</keyword>
<dbReference type="NCBIfam" id="TIGR00254">
    <property type="entry name" value="GGDEF"/>
    <property type="match status" value="1"/>
</dbReference>
<evidence type="ECO:0000259" key="4">
    <source>
        <dbReference type="PROSITE" id="PS50887"/>
    </source>
</evidence>
<name>A0ABQ3C2L3_9GAMM</name>
<evidence type="ECO:0000256" key="2">
    <source>
        <dbReference type="ARBA" id="ARBA00034247"/>
    </source>
</evidence>
<dbReference type="SMART" id="SM00267">
    <property type="entry name" value="GGDEF"/>
    <property type="match status" value="1"/>
</dbReference>
<accession>A0ABQ3C2L3</accession>
<feature type="transmembrane region" description="Helical" evidence="3">
    <location>
        <begin position="131"/>
        <end position="149"/>
    </location>
</feature>
<feature type="domain" description="GGDEF" evidence="4">
    <location>
        <begin position="236"/>
        <end position="377"/>
    </location>
</feature>